<proteinExistence type="predicted"/>
<protein>
    <submittedName>
        <fullName evidence="1">ATP-binding protein</fullName>
    </submittedName>
</protein>
<reference evidence="2" key="1">
    <citation type="submission" date="2019-10" db="EMBL/GenBank/DDBJ databases">
        <title>Streptomyces sp. nov., a novel actinobacterium isolated from alkaline environment.</title>
        <authorList>
            <person name="Golinska P."/>
        </authorList>
    </citation>
    <scope>NUCLEOTIDE SEQUENCE [LARGE SCALE GENOMIC DNA]</scope>
    <source>
        <strain evidence="2">DSM 42118</strain>
    </source>
</reference>
<gene>
    <name evidence="1" type="ORF">FNQ90_16730</name>
</gene>
<dbReference type="EMBL" id="VKHT01000578">
    <property type="protein sequence ID" value="MBB0245702.1"/>
    <property type="molecule type" value="Genomic_DNA"/>
</dbReference>
<comment type="caution">
    <text evidence="1">The sequence shown here is derived from an EMBL/GenBank/DDBJ whole genome shotgun (WGS) entry which is preliminary data.</text>
</comment>
<dbReference type="Gene3D" id="3.30.565.10">
    <property type="entry name" value="Histidine kinase-like ATPase, C-terminal domain"/>
    <property type="match status" value="1"/>
</dbReference>
<keyword evidence="1" id="KW-0547">Nucleotide-binding</keyword>
<evidence type="ECO:0000313" key="2">
    <source>
        <dbReference type="Proteomes" id="UP000538929"/>
    </source>
</evidence>
<accession>A0A7W3TFB9</accession>
<dbReference type="GO" id="GO:0005524">
    <property type="term" value="F:ATP binding"/>
    <property type="evidence" value="ECO:0007669"/>
    <property type="project" value="UniProtKB-KW"/>
</dbReference>
<name>A0A7W3TFB9_9ACTN</name>
<dbReference type="InterPro" id="IPR036890">
    <property type="entry name" value="HATPase_C_sf"/>
</dbReference>
<dbReference type="Proteomes" id="UP000538929">
    <property type="component" value="Unassembled WGS sequence"/>
</dbReference>
<sequence length="62" mass="6528">MARDHVASLLSAFDGGGVVDTARLLVSELVTNVLHTANPVVTVTTVLREDRVRIAVSDDSPA</sequence>
<dbReference type="SUPFAM" id="SSF55874">
    <property type="entry name" value="ATPase domain of HSP90 chaperone/DNA topoisomerase II/histidine kinase"/>
    <property type="match status" value="1"/>
</dbReference>
<keyword evidence="1" id="KW-0067">ATP-binding</keyword>
<evidence type="ECO:0000313" key="1">
    <source>
        <dbReference type="EMBL" id="MBB0245702.1"/>
    </source>
</evidence>
<organism evidence="1 2">
    <name type="scientific">Streptomyces alkaliphilus</name>
    <dbReference type="NCBI Taxonomy" id="1472722"/>
    <lineage>
        <taxon>Bacteria</taxon>
        <taxon>Bacillati</taxon>
        <taxon>Actinomycetota</taxon>
        <taxon>Actinomycetes</taxon>
        <taxon>Kitasatosporales</taxon>
        <taxon>Streptomycetaceae</taxon>
        <taxon>Streptomyces</taxon>
    </lineage>
</organism>
<dbReference type="AlphaFoldDB" id="A0A7W3TFB9"/>
<keyword evidence="2" id="KW-1185">Reference proteome</keyword>
<feature type="non-terminal residue" evidence="1">
    <location>
        <position position="62"/>
    </location>
</feature>